<reference evidence="2 3" key="1">
    <citation type="submission" date="2021-06" db="EMBL/GenBank/DDBJ databases">
        <authorList>
            <person name="Kallberg Y."/>
            <person name="Tangrot J."/>
            <person name="Rosling A."/>
        </authorList>
    </citation>
    <scope>NUCLEOTIDE SEQUENCE [LARGE SCALE GENOMIC DNA]</scope>
    <source>
        <strain evidence="2 3">120-4 pot B 10/14</strain>
    </source>
</reference>
<evidence type="ECO:0000313" key="2">
    <source>
        <dbReference type="EMBL" id="CAG8750514.1"/>
    </source>
</evidence>
<comment type="caution">
    <text evidence="2">The sequence shown here is derived from an EMBL/GenBank/DDBJ whole genome shotgun (WGS) entry which is preliminary data.</text>
</comment>
<name>A0ABN7VAK3_GIGMA</name>
<evidence type="ECO:0000256" key="1">
    <source>
        <dbReference type="SAM" id="MobiDB-lite"/>
    </source>
</evidence>
<accession>A0ABN7VAK3</accession>
<dbReference type="Proteomes" id="UP000789901">
    <property type="component" value="Unassembled WGS sequence"/>
</dbReference>
<sequence length="225" mass="26379">MVPFLTSSQVKKADTWIEIMIAKNLHEIVFVETSGLSFQAICTTKKKKCTYLSDWKNLCNNICKSELLLFQAYETKLKILILDCSAHPFCCVREIFDLNIPYKKVAIEEFKLFIQALWAIRYALSDIIHDYEEIGEKLLRDYNKLVRNNKDYLNLDNLDDESTYDLTQDNESVYDLTQDNESVYESTQDSDLIQDASPATSENYEDDEVDLFYENETVEYENIWD</sequence>
<feature type="region of interest" description="Disordered" evidence="1">
    <location>
        <begin position="185"/>
        <end position="204"/>
    </location>
</feature>
<protein>
    <submittedName>
        <fullName evidence="2">40173_t:CDS:1</fullName>
    </submittedName>
</protein>
<gene>
    <name evidence="2" type="ORF">GMARGA_LOCUS16331</name>
</gene>
<proteinExistence type="predicted"/>
<organism evidence="2 3">
    <name type="scientific">Gigaspora margarita</name>
    <dbReference type="NCBI Taxonomy" id="4874"/>
    <lineage>
        <taxon>Eukaryota</taxon>
        <taxon>Fungi</taxon>
        <taxon>Fungi incertae sedis</taxon>
        <taxon>Mucoromycota</taxon>
        <taxon>Glomeromycotina</taxon>
        <taxon>Glomeromycetes</taxon>
        <taxon>Diversisporales</taxon>
        <taxon>Gigasporaceae</taxon>
        <taxon>Gigaspora</taxon>
    </lineage>
</organism>
<feature type="compositionally biased region" description="Polar residues" evidence="1">
    <location>
        <begin position="185"/>
        <end position="202"/>
    </location>
</feature>
<evidence type="ECO:0000313" key="3">
    <source>
        <dbReference type="Proteomes" id="UP000789901"/>
    </source>
</evidence>
<dbReference type="EMBL" id="CAJVQB010011793">
    <property type="protein sequence ID" value="CAG8750514.1"/>
    <property type="molecule type" value="Genomic_DNA"/>
</dbReference>
<keyword evidence="3" id="KW-1185">Reference proteome</keyword>